<feature type="compositionally biased region" description="Low complexity" evidence="6">
    <location>
        <begin position="212"/>
        <end position="233"/>
    </location>
</feature>
<dbReference type="AlphaFoldDB" id="A0A8X6UBM0"/>
<feature type="compositionally biased region" description="Low complexity" evidence="6">
    <location>
        <begin position="321"/>
        <end position="331"/>
    </location>
</feature>
<dbReference type="Pfam" id="PF01607">
    <property type="entry name" value="CBM_14"/>
    <property type="match status" value="4"/>
</dbReference>
<protein>
    <recommendedName>
        <fullName evidence="7">Chitin-binding type-2 domain-containing protein</fullName>
    </recommendedName>
</protein>
<keyword evidence="2" id="KW-0732">Signal</keyword>
<keyword evidence="9" id="KW-1185">Reference proteome</keyword>
<evidence type="ECO:0000256" key="5">
    <source>
        <dbReference type="ARBA" id="ARBA00023180"/>
    </source>
</evidence>
<accession>A0A8X6UBM0</accession>
<dbReference type="InterPro" id="IPR036508">
    <property type="entry name" value="Chitin-bd_dom_sf"/>
</dbReference>
<feature type="domain" description="Chitin-binding type-2" evidence="7">
    <location>
        <begin position="63"/>
        <end position="119"/>
    </location>
</feature>
<proteinExistence type="predicted"/>
<dbReference type="GO" id="GO:0005576">
    <property type="term" value="C:extracellular region"/>
    <property type="evidence" value="ECO:0007669"/>
    <property type="project" value="InterPro"/>
</dbReference>
<dbReference type="PROSITE" id="PS50940">
    <property type="entry name" value="CHIT_BIND_II"/>
    <property type="match status" value="4"/>
</dbReference>
<evidence type="ECO:0000256" key="2">
    <source>
        <dbReference type="ARBA" id="ARBA00022729"/>
    </source>
</evidence>
<evidence type="ECO:0000256" key="4">
    <source>
        <dbReference type="ARBA" id="ARBA00023157"/>
    </source>
</evidence>
<dbReference type="PANTHER" id="PTHR23301">
    <property type="entry name" value="CHITIN BINDING PERITROPHIN-A"/>
    <property type="match status" value="1"/>
</dbReference>
<keyword evidence="3" id="KW-0677">Repeat</keyword>
<dbReference type="Proteomes" id="UP000887013">
    <property type="component" value="Unassembled WGS sequence"/>
</dbReference>
<evidence type="ECO:0000259" key="7">
    <source>
        <dbReference type="PROSITE" id="PS50940"/>
    </source>
</evidence>
<feature type="compositionally biased region" description="Polar residues" evidence="6">
    <location>
        <begin position="285"/>
        <end position="306"/>
    </location>
</feature>
<organism evidence="8 9">
    <name type="scientific">Nephila pilipes</name>
    <name type="common">Giant wood spider</name>
    <name type="synonym">Nephila maculata</name>
    <dbReference type="NCBI Taxonomy" id="299642"/>
    <lineage>
        <taxon>Eukaryota</taxon>
        <taxon>Metazoa</taxon>
        <taxon>Ecdysozoa</taxon>
        <taxon>Arthropoda</taxon>
        <taxon>Chelicerata</taxon>
        <taxon>Arachnida</taxon>
        <taxon>Araneae</taxon>
        <taxon>Araneomorphae</taxon>
        <taxon>Entelegynae</taxon>
        <taxon>Araneoidea</taxon>
        <taxon>Nephilidae</taxon>
        <taxon>Nephila</taxon>
    </lineage>
</organism>
<keyword evidence="5" id="KW-0325">Glycoprotein</keyword>
<dbReference type="InterPro" id="IPR051940">
    <property type="entry name" value="Chitin_bind-dev_reg"/>
</dbReference>
<feature type="compositionally biased region" description="Polar residues" evidence="6">
    <location>
        <begin position="332"/>
        <end position="357"/>
    </location>
</feature>
<dbReference type="Gene3D" id="3.20.20.80">
    <property type="entry name" value="Glycosidases"/>
    <property type="match status" value="1"/>
</dbReference>
<name>A0A8X6UBM0_NEPPI</name>
<dbReference type="GO" id="GO:0008061">
    <property type="term" value="F:chitin binding"/>
    <property type="evidence" value="ECO:0007669"/>
    <property type="project" value="UniProtKB-KW"/>
</dbReference>
<feature type="domain" description="Chitin-binding type-2" evidence="7">
    <location>
        <begin position="433"/>
        <end position="481"/>
    </location>
</feature>
<feature type="region of interest" description="Disordered" evidence="6">
    <location>
        <begin position="192"/>
        <end position="367"/>
    </location>
</feature>
<dbReference type="PANTHER" id="PTHR23301:SF0">
    <property type="entry name" value="CHITIN-BINDING TYPE-2 DOMAIN-CONTAINING PROTEIN-RELATED"/>
    <property type="match status" value="1"/>
</dbReference>
<feature type="non-terminal residue" evidence="8">
    <location>
        <position position="481"/>
    </location>
</feature>
<dbReference type="Gene3D" id="2.170.140.10">
    <property type="entry name" value="Chitin binding domain"/>
    <property type="match status" value="3"/>
</dbReference>
<evidence type="ECO:0000313" key="9">
    <source>
        <dbReference type="Proteomes" id="UP000887013"/>
    </source>
</evidence>
<feature type="domain" description="Chitin-binding type-2" evidence="7">
    <location>
        <begin position="123"/>
        <end position="179"/>
    </location>
</feature>
<evidence type="ECO:0000256" key="3">
    <source>
        <dbReference type="ARBA" id="ARBA00022737"/>
    </source>
</evidence>
<comment type="caution">
    <text evidence="8">The sequence shown here is derived from an EMBL/GenBank/DDBJ whole genome shotgun (WGS) entry which is preliminary data.</text>
</comment>
<evidence type="ECO:0000256" key="6">
    <source>
        <dbReference type="SAM" id="MobiDB-lite"/>
    </source>
</evidence>
<gene>
    <name evidence="8" type="primary">AVEN_210788_1</name>
    <name evidence="8" type="ORF">NPIL_389081</name>
</gene>
<keyword evidence="4" id="KW-1015">Disulfide bond</keyword>
<dbReference type="OrthoDB" id="7250310at2759"/>
<reference evidence="8" key="1">
    <citation type="submission" date="2020-08" db="EMBL/GenBank/DDBJ databases">
        <title>Multicomponent nature underlies the extraordinary mechanical properties of spider dragline silk.</title>
        <authorList>
            <person name="Kono N."/>
            <person name="Nakamura H."/>
            <person name="Mori M."/>
            <person name="Yoshida Y."/>
            <person name="Ohtoshi R."/>
            <person name="Malay A.D."/>
            <person name="Moran D.A.P."/>
            <person name="Tomita M."/>
            <person name="Numata K."/>
            <person name="Arakawa K."/>
        </authorList>
    </citation>
    <scope>NUCLEOTIDE SEQUENCE</scope>
</reference>
<dbReference type="InterPro" id="IPR002557">
    <property type="entry name" value="Chitin-bd_dom"/>
</dbReference>
<feature type="domain" description="Chitin-binding type-2" evidence="7">
    <location>
        <begin position="3"/>
        <end position="59"/>
    </location>
</feature>
<evidence type="ECO:0000313" key="8">
    <source>
        <dbReference type="EMBL" id="GFU00957.1"/>
    </source>
</evidence>
<evidence type="ECO:0000256" key="1">
    <source>
        <dbReference type="ARBA" id="ARBA00022669"/>
    </source>
</evidence>
<dbReference type="EMBL" id="BMAW01122890">
    <property type="protein sequence ID" value="GFU00957.1"/>
    <property type="molecule type" value="Genomic_DNA"/>
</dbReference>
<keyword evidence="1" id="KW-0147">Chitin-binding</keyword>
<feature type="compositionally biased region" description="Polar residues" evidence="6">
    <location>
        <begin position="192"/>
        <end position="202"/>
    </location>
</feature>
<dbReference type="SUPFAM" id="SSF57625">
    <property type="entry name" value="Invertebrate chitin-binding proteins"/>
    <property type="match status" value="4"/>
</dbReference>
<dbReference type="SMART" id="SM00494">
    <property type="entry name" value="ChtBD2"/>
    <property type="match status" value="4"/>
</dbReference>
<feature type="compositionally biased region" description="Basic and acidic residues" evidence="6">
    <location>
        <begin position="358"/>
        <end position="367"/>
    </location>
</feature>
<feature type="compositionally biased region" description="Low complexity" evidence="6">
    <location>
        <begin position="243"/>
        <end position="265"/>
    </location>
</feature>
<sequence length="481" mass="53961">PKNKKCPKENGKFLKPGTNCRKYYKCINGEPEEEQCQRNSLFNPTTETCEPFSDYTCVEKPERKECPRRNGRFLKSGTNCEKFYDCVNGEPEERKCQKNTLFNPETETCESVTDYTCIEKPERKECLTRNGRFLKPGTNCRKYFDCINGEPEVKKCFQDTLFNPATGQCESTKLYVCIESLSTTEKLPSTITTMFTSSPSTDDQNEKSSEATSLPTSPVQQSTTSVQSTYSTLDPDFEKTNTEELVSSTESTSTESPSTTGSTLTYSTQDPELEKTSSEDLEISTEATSVENYSTTSHRITYSTLNPDFEKTTSEDEETSTEVSSESTPTEIQSTSSATRESTPVSPPTASLSSSTHSTDDPISKEDKEVRITESTVYDTTISTIYYTTMEHSTTDEIKDEVTSTQQVTTVETKLPEITTAVQETTTPDVEANFMCPEPFGYFPHPTDEHKFVGCTNNIPSVLTCPSNLIYKHKLRRCDYK</sequence>